<evidence type="ECO:0000313" key="4">
    <source>
        <dbReference type="Proteomes" id="UP000245080"/>
    </source>
</evidence>
<reference evidence="3 4" key="1">
    <citation type="journal article" date="2018" name="Int. J. Syst. Evol. Microbiol.">
        <title>Lactobacillus bambusae sp. nov., isolated from a traditional fermented Ma-bamboo shoots of Taiwan.</title>
        <authorList>
            <person name="Wang L.-T."/>
        </authorList>
    </citation>
    <scope>NUCLEOTIDE SEQUENCE [LARGE SCALE GENOMIC DNA]</scope>
    <source>
        <strain evidence="3 4">BS-W1</strain>
    </source>
</reference>
<feature type="domain" description="VanZ-like" evidence="2">
    <location>
        <begin position="65"/>
        <end position="185"/>
    </location>
</feature>
<feature type="transmembrane region" description="Helical" evidence="1">
    <location>
        <begin position="176"/>
        <end position="196"/>
    </location>
</feature>
<evidence type="ECO:0000313" key="3">
    <source>
        <dbReference type="EMBL" id="PWF99484.1"/>
    </source>
</evidence>
<accession>A0A2V1MZ99</accession>
<feature type="transmembrane region" description="Helical" evidence="1">
    <location>
        <begin position="111"/>
        <end position="128"/>
    </location>
</feature>
<protein>
    <recommendedName>
        <fullName evidence="2">VanZ-like domain-containing protein</fullName>
    </recommendedName>
</protein>
<evidence type="ECO:0000259" key="2">
    <source>
        <dbReference type="Pfam" id="PF04892"/>
    </source>
</evidence>
<name>A0A2V1MZ99_9LACO</name>
<keyword evidence="1" id="KW-1133">Transmembrane helix</keyword>
<feature type="transmembrane region" description="Helical" evidence="1">
    <location>
        <begin position="28"/>
        <end position="48"/>
    </location>
</feature>
<comment type="caution">
    <text evidence="3">The sequence shown here is derived from an EMBL/GenBank/DDBJ whole genome shotgun (WGS) entry which is preliminary data.</text>
</comment>
<keyword evidence="1" id="KW-0812">Transmembrane</keyword>
<feature type="transmembrane region" description="Helical" evidence="1">
    <location>
        <begin position="60"/>
        <end position="83"/>
    </location>
</feature>
<dbReference type="EMBL" id="QCXQ01000006">
    <property type="protein sequence ID" value="PWF99484.1"/>
    <property type="molecule type" value="Genomic_DNA"/>
</dbReference>
<evidence type="ECO:0000256" key="1">
    <source>
        <dbReference type="SAM" id="Phobius"/>
    </source>
</evidence>
<organism evidence="3 4">
    <name type="scientific">Levilactobacillus bambusae</name>
    <dbReference type="NCBI Taxonomy" id="2024736"/>
    <lineage>
        <taxon>Bacteria</taxon>
        <taxon>Bacillati</taxon>
        <taxon>Bacillota</taxon>
        <taxon>Bacilli</taxon>
        <taxon>Lactobacillales</taxon>
        <taxon>Lactobacillaceae</taxon>
        <taxon>Levilactobacillus</taxon>
    </lineage>
</organism>
<dbReference type="AlphaFoldDB" id="A0A2V1MZ99"/>
<gene>
    <name evidence="3" type="ORF">DCM90_08530</name>
</gene>
<keyword evidence="1" id="KW-0472">Membrane</keyword>
<dbReference type="Pfam" id="PF04892">
    <property type="entry name" value="VanZ"/>
    <property type="match status" value="1"/>
</dbReference>
<sequence>MSLWQHPSLPDRMGSIILRKRNDQMATLQLLPLLILTGAAVWVGIVLWRQSPSWLDRLLAVALPVYVICVFNLIFTTVHLSFIQSLPYRYLWVGKAQVIIIPFQGYDEQSILNIIMTVPLGIFIALLGRDQLPKLTTVCLIGLTTGLFNEGMQFILDQLISLNRTVDIMDVIDNGLGVILGYLLGLGLLVFFQRYFHLPPHK</sequence>
<proteinExistence type="predicted"/>
<dbReference type="InterPro" id="IPR006976">
    <property type="entry name" value="VanZ-like"/>
</dbReference>
<keyword evidence="4" id="KW-1185">Reference proteome</keyword>
<dbReference type="OrthoDB" id="2247368at2"/>
<dbReference type="Proteomes" id="UP000245080">
    <property type="component" value="Unassembled WGS sequence"/>
</dbReference>